<dbReference type="Pfam" id="PF17746">
    <property type="entry name" value="SfsA_N"/>
    <property type="match status" value="1"/>
</dbReference>
<dbReference type="RefSeq" id="WP_006864052.1">
    <property type="nucleotide sequence ID" value="NZ_ACCL02000026.1"/>
</dbReference>
<dbReference type="EMBL" id="ACCL02000026">
    <property type="protein sequence ID" value="EET58701.1"/>
    <property type="molecule type" value="Genomic_DNA"/>
</dbReference>
<dbReference type="PANTHER" id="PTHR30545">
    <property type="entry name" value="SUGAR FERMENTATION STIMULATION PROTEIN A"/>
    <property type="match status" value="1"/>
</dbReference>
<accession>C6LKV3</accession>
<proteinExistence type="inferred from homology"/>
<reference evidence="4" key="1">
    <citation type="submission" date="2009-07" db="EMBL/GenBank/DDBJ databases">
        <authorList>
            <person name="Weinstock G."/>
            <person name="Sodergren E."/>
            <person name="Clifton S."/>
            <person name="Fulton L."/>
            <person name="Fulton B."/>
            <person name="Courtney L."/>
            <person name="Fronick C."/>
            <person name="Harrison M."/>
            <person name="Strong C."/>
            <person name="Farmer C."/>
            <person name="Delahaunty K."/>
            <person name="Markovic C."/>
            <person name="Hall O."/>
            <person name="Minx P."/>
            <person name="Tomlinson C."/>
            <person name="Mitreva M."/>
            <person name="Nelson J."/>
            <person name="Hou S."/>
            <person name="Wollam A."/>
            <person name="Pepin K.H."/>
            <person name="Johnson M."/>
            <person name="Bhonagiri V."/>
            <person name="Nash W.E."/>
            <person name="Warren W."/>
            <person name="Chinwalla A."/>
            <person name="Mardis E.R."/>
            <person name="Wilson R.K."/>
        </authorList>
    </citation>
    <scope>NUCLEOTIDE SEQUENCE [LARGE SCALE GENOMIC DNA]</scope>
    <source>
        <strain evidence="4">DSM 14469</strain>
    </source>
</reference>
<keyword evidence="5" id="KW-1185">Reference proteome</keyword>
<gene>
    <name evidence="1 4" type="primary">sfsA</name>
    <name evidence="4" type="ORF">BRYFOR_09300</name>
</gene>
<dbReference type="InterPro" id="IPR040452">
    <property type="entry name" value="SfsA_C"/>
</dbReference>
<dbReference type="Gene3D" id="2.40.50.580">
    <property type="match status" value="1"/>
</dbReference>
<dbReference type="CDD" id="cd22359">
    <property type="entry name" value="SfsA-like_bacterial"/>
    <property type="match status" value="1"/>
</dbReference>
<dbReference type="Gene3D" id="3.40.1350.60">
    <property type="match status" value="1"/>
</dbReference>
<name>C6LKV3_9FIRM</name>
<sequence>MTDGYGNMRYEQIVYGKFEERCNRFAAHVWIDGRLETVHVKNTGRCRELLFPGADVALELSDNVNRKTKYDLISAYKKSLGWVNIDSQAPNRVMGEWLVRQGYTYVKPEYKYGASRIDFYMEKGKEKYLLEVKGCTLEVEGKGFFPDAPSDRARKHVRELQKAVLEGDHGIVAFVIPMAGVTEVLPNMATDSEFGEALEAAERAGVEIWYMPCNVTENTLSISRKIERKNGFVQ</sequence>
<feature type="domain" description="SfsA N-terminal OB" evidence="3">
    <location>
        <begin position="20"/>
        <end position="85"/>
    </location>
</feature>
<dbReference type="STRING" id="168384.SAMN05660368_04225"/>
<dbReference type="Pfam" id="PF03749">
    <property type="entry name" value="SfsA"/>
    <property type="match status" value="1"/>
</dbReference>
<dbReference type="GO" id="GO:0003677">
    <property type="term" value="F:DNA binding"/>
    <property type="evidence" value="ECO:0007669"/>
    <property type="project" value="InterPro"/>
</dbReference>
<feature type="domain" description="Sugar fermentation stimulation protein C-terminal" evidence="2">
    <location>
        <begin position="89"/>
        <end position="218"/>
    </location>
</feature>
<dbReference type="AlphaFoldDB" id="C6LKV3"/>
<dbReference type="InterPro" id="IPR005224">
    <property type="entry name" value="SfsA"/>
</dbReference>
<dbReference type="eggNOG" id="COG1489">
    <property type="taxonomic scope" value="Bacteria"/>
</dbReference>
<dbReference type="Proteomes" id="UP000005561">
    <property type="component" value="Unassembled WGS sequence"/>
</dbReference>
<protein>
    <recommendedName>
        <fullName evidence="1">Sugar fermentation stimulation protein homolog</fullName>
    </recommendedName>
</protein>
<evidence type="ECO:0000313" key="5">
    <source>
        <dbReference type="Proteomes" id="UP000005561"/>
    </source>
</evidence>
<comment type="similarity">
    <text evidence="1">Belongs to the SfsA family.</text>
</comment>
<organism evidence="4 5">
    <name type="scientific">Marvinbryantia formatexigens DSM 14469</name>
    <dbReference type="NCBI Taxonomy" id="478749"/>
    <lineage>
        <taxon>Bacteria</taxon>
        <taxon>Bacillati</taxon>
        <taxon>Bacillota</taxon>
        <taxon>Clostridia</taxon>
        <taxon>Lachnospirales</taxon>
        <taxon>Lachnospiraceae</taxon>
        <taxon>Marvinbryantia</taxon>
    </lineage>
</organism>
<evidence type="ECO:0000256" key="1">
    <source>
        <dbReference type="HAMAP-Rule" id="MF_00095"/>
    </source>
</evidence>
<comment type="caution">
    <text evidence="4">The sequence shown here is derived from an EMBL/GenBank/DDBJ whole genome shotgun (WGS) entry which is preliminary data.</text>
</comment>
<evidence type="ECO:0000313" key="4">
    <source>
        <dbReference type="EMBL" id="EET58701.1"/>
    </source>
</evidence>
<evidence type="ECO:0000259" key="3">
    <source>
        <dbReference type="Pfam" id="PF17746"/>
    </source>
</evidence>
<dbReference type="PANTHER" id="PTHR30545:SF2">
    <property type="entry name" value="SUGAR FERMENTATION STIMULATION PROTEIN A"/>
    <property type="match status" value="1"/>
</dbReference>
<evidence type="ECO:0000259" key="2">
    <source>
        <dbReference type="Pfam" id="PF03749"/>
    </source>
</evidence>
<dbReference type="HAMAP" id="MF_00095">
    <property type="entry name" value="SfsA"/>
    <property type="match status" value="1"/>
</dbReference>
<dbReference type="InterPro" id="IPR041465">
    <property type="entry name" value="SfsA_N"/>
</dbReference>
<dbReference type="NCBIfam" id="TIGR00230">
    <property type="entry name" value="sfsA"/>
    <property type="match status" value="1"/>
</dbReference>